<dbReference type="SMART" id="SM01351">
    <property type="entry name" value="Aspzincin_M35"/>
    <property type="match status" value="1"/>
</dbReference>
<dbReference type="InterPro" id="IPR024079">
    <property type="entry name" value="MetalloPept_cat_dom_sf"/>
</dbReference>
<reference evidence="2" key="1">
    <citation type="journal article" date="2014" name="Int. J. Syst. Evol. Microbiol.">
        <title>Complete genome sequence of Corynebacterium casei LMG S-19264T (=DSM 44701T), isolated from a smear-ripened cheese.</title>
        <authorList>
            <consortium name="US DOE Joint Genome Institute (JGI-PGF)"/>
            <person name="Walter F."/>
            <person name="Albersmeier A."/>
            <person name="Kalinowski J."/>
            <person name="Ruckert C."/>
        </authorList>
    </citation>
    <scope>NUCLEOTIDE SEQUENCE</scope>
    <source>
        <strain evidence="2">CGMCC 1.15725</strain>
    </source>
</reference>
<reference evidence="2" key="2">
    <citation type="submission" date="2020-09" db="EMBL/GenBank/DDBJ databases">
        <authorList>
            <person name="Sun Q."/>
            <person name="Zhou Y."/>
        </authorList>
    </citation>
    <scope>NUCLEOTIDE SEQUENCE</scope>
    <source>
        <strain evidence="2">CGMCC 1.15725</strain>
    </source>
</reference>
<dbReference type="Proteomes" id="UP000646365">
    <property type="component" value="Unassembled WGS sequence"/>
</dbReference>
<dbReference type="InterPro" id="IPR029463">
    <property type="entry name" value="Lys_MEP"/>
</dbReference>
<dbReference type="InterPro" id="IPR034108">
    <property type="entry name" value="Pept_M35-like_proteobacteria"/>
</dbReference>
<dbReference type="Pfam" id="PF14521">
    <property type="entry name" value="Aspzincin_M35"/>
    <property type="match status" value="1"/>
</dbReference>
<comment type="caution">
    <text evidence="2">The sequence shown here is derived from an EMBL/GenBank/DDBJ whole genome shotgun (WGS) entry which is preliminary data.</text>
</comment>
<dbReference type="Gene3D" id="3.40.390.10">
    <property type="entry name" value="Collagenase (Catalytic Domain)"/>
    <property type="match status" value="1"/>
</dbReference>
<gene>
    <name evidence="2" type="ORF">GCM10011611_65620</name>
</gene>
<dbReference type="EMBL" id="BMJQ01000032">
    <property type="protein sequence ID" value="GGF50082.1"/>
    <property type="molecule type" value="Genomic_DNA"/>
</dbReference>
<name>A0A8J2Z259_9PROT</name>
<accession>A0A8J2Z259</accession>
<evidence type="ECO:0000313" key="2">
    <source>
        <dbReference type="EMBL" id="GGF50082.1"/>
    </source>
</evidence>
<dbReference type="GO" id="GO:0004222">
    <property type="term" value="F:metalloendopeptidase activity"/>
    <property type="evidence" value="ECO:0007669"/>
    <property type="project" value="InterPro"/>
</dbReference>
<organism evidence="2 3">
    <name type="scientific">Aliidongia dinghuensis</name>
    <dbReference type="NCBI Taxonomy" id="1867774"/>
    <lineage>
        <taxon>Bacteria</taxon>
        <taxon>Pseudomonadati</taxon>
        <taxon>Pseudomonadota</taxon>
        <taxon>Alphaproteobacteria</taxon>
        <taxon>Rhodospirillales</taxon>
        <taxon>Dongiaceae</taxon>
        <taxon>Aliidongia</taxon>
    </lineage>
</organism>
<dbReference type="CDD" id="cd11007">
    <property type="entry name" value="M35_like_1"/>
    <property type="match status" value="1"/>
</dbReference>
<evidence type="ECO:0000313" key="3">
    <source>
        <dbReference type="Proteomes" id="UP000646365"/>
    </source>
</evidence>
<dbReference type="AlphaFoldDB" id="A0A8J2Z259"/>
<evidence type="ECO:0000259" key="1">
    <source>
        <dbReference type="SMART" id="SM01351"/>
    </source>
</evidence>
<sequence>MERFSEAYRKCRKICTDGKFSDEWEKFLEKSVAVGSLLGSHGPNPKRAGGLDKLREKILSTPEGKRGELLIKAATNGKASGSIPERAATLKMLWHLYLTSERGGQNLWVYSPPVAYKQWVYDEIAGERSTYEPKLEKTSEVYTEHERRIMSTALAQALRSANNAVSKLGSANTATLDIVRRWFADENTTDAQVKTAVRKLLSGFKKIAAVCNSNHLVFSDEPIDRSGGGWKDYAFVDPTETLNVVYPQGAFLKAAGSTGRVWICVETIVHELSHRVVHTDDFAYDNSGLGPSKDAVTFSHAIRNADSWGYFCVDLAGMLAKTDRNRVLTRGQLLKAA</sequence>
<proteinExistence type="predicted"/>
<dbReference type="SUPFAM" id="SSF55486">
    <property type="entry name" value="Metalloproteases ('zincins'), catalytic domain"/>
    <property type="match status" value="1"/>
</dbReference>
<feature type="domain" description="Lysine-specific metallo-endopeptidase" evidence="1">
    <location>
        <begin position="166"/>
        <end position="313"/>
    </location>
</feature>
<protein>
    <recommendedName>
        <fullName evidence="1">Lysine-specific metallo-endopeptidase domain-containing protein</fullName>
    </recommendedName>
</protein>
<dbReference type="RefSeq" id="WP_189052432.1">
    <property type="nucleotide sequence ID" value="NZ_BMJQ01000032.1"/>
</dbReference>
<keyword evidence="3" id="KW-1185">Reference proteome</keyword>